<organism evidence="1 2">
    <name type="scientific">Arctium lappa</name>
    <name type="common">Greater burdock</name>
    <name type="synonym">Lappa major</name>
    <dbReference type="NCBI Taxonomy" id="4217"/>
    <lineage>
        <taxon>Eukaryota</taxon>
        <taxon>Viridiplantae</taxon>
        <taxon>Streptophyta</taxon>
        <taxon>Embryophyta</taxon>
        <taxon>Tracheophyta</taxon>
        <taxon>Spermatophyta</taxon>
        <taxon>Magnoliopsida</taxon>
        <taxon>eudicotyledons</taxon>
        <taxon>Gunneridae</taxon>
        <taxon>Pentapetalae</taxon>
        <taxon>asterids</taxon>
        <taxon>campanulids</taxon>
        <taxon>Asterales</taxon>
        <taxon>Asteraceae</taxon>
        <taxon>Carduoideae</taxon>
        <taxon>Cardueae</taxon>
        <taxon>Arctiinae</taxon>
        <taxon>Arctium</taxon>
    </lineage>
</organism>
<gene>
    <name evidence="1" type="ORF">L6452_11989</name>
</gene>
<name>A0ACB9DQG0_ARCLA</name>
<protein>
    <submittedName>
        <fullName evidence="1">Uncharacterized protein</fullName>
    </submittedName>
</protein>
<proteinExistence type="predicted"/>
<dbReference type="Proteomes" id="UP001055879">
    <property type="component" value="Linkage Group LG03"/>
</dbReference>
<comment type="caution">
    <text evidence="1">The sequence shown here is derived from an EMBL/GenBank/DDBJ whole genome shotgun (WGS) entry which is preliminary data.</text>
</comment>
<evidence type="ECO:0000313" key="1">
    <source>
        <dbReference type="EMBL" id="KAI3748715.1"/>
    </source>
</evidence>
<reference evidence="2" key="1">
    <citation type="journal article" date="2022" name="Mol. Ecol. Resour.">
        <title>The genomes of chicory, endive, great burdock and yacon provide insights into Asteraceae palaeo-polyploidization history and plant inulin production.</title>
        <authorList>
            <person name="Fan W."/>
            <person name="Wang S."/>
            <person name="Wang H."/>
            <person name="Wang A."/>
            <person name="Jiang F."/>
            <person name="Liu H."/>
            <person name="Zhao H."/>
            <person name="Xu D."/>
            <person name="Zhang Y."/>
        </authorList>
    </citation>
    <scope>NUCLEOTIDE SEQUENCE [LARGE SCALE GENOMIC DNA]</scope>
    <source>
        <strain evidence="2">cv. Niubang</strain>
    </source>
</reference>
<sequence>MWHHNHIWLNDANKHYIQEEEDEDRSTMAQKATMIYYKSLPNCPTNKKNKDNYTLFFFLMFQQAKEGNRISVECNFSL</sequence>
<accession>A0ACB9DQG0</accession>
<dbReference type="EMBL" id="CM042049">
    <property type="protein sequence ID" value="KAI3748715.1"/>
    <property type="molecule type" value="Genomic_DNA"/>
</dbReference>
<keyword evidence="2" id="KW-1185">Reference proteome</keyword>
<evidence type="ECO:0000313" key="2">
    <source>
        <dbReference type="Proteomes" id="UP001055879"/>
    </source>
</evidence>
<reference evidence="1 2" key="2">
    <citation type="journal article" date="2022" name="Mol. Ecol. Resour.">
        <title>The genomes of chicory, endive, great burdock and yacon provide insights into Asteraceae paleo-polyploidization history and plant inulin production.</title>
        <authorList>
            <person name="Fan W."/>
            <person name="Wang S."/>
            <person name="Wang H."/>
            <person name="Wang A."/>
            <person name="Jiang F."/>
            <person name="Liu H."/>
            <person name="Zhao H."/>
            <person name="Xu D."/>
            <person name="Zhang Y."/>
        </authorList>
    </citation>
    <scope>NUCLEOTIDE SEQUENCE [LARGE SCALE GENOMIC DNA]</scope>
    <source>
        <strain evidence="2">cv. Niubang</strain>
    </source>
</reference>